<sequence length="497" mass="52245">MNFLHAAKALSIALALAAPALVSSAYVAPAWAAAATQTQATRVETELARYFDNVPGVVSVTPDGDHYKLRIDPGPLLAQLPPEVKVSLPVLTYRLTDQGGGLWGLDLAEQPLDIAIDAKGLTTQKISIASLSSTGTFDSALKLFRSSTLDAKGIVYSATSFDKGKQVSKVDYTIRSAQSQSHGAAGSEGAVNFSNKMQLAGLTQTIIVPAGPVQDGTPPQTTTLQVTAKTMTQDTKAQGLRWSGMLALYHWFLAHRTQAELETSKTELAGLIRTALPIFDHYGADAQLDDVSVETPVGTVGADKVRLALGANGAVADGKFGETVSIEGPHLPEGIVPPWAVPLVPQTLSLNFDASQFDPAAAAKILLNALEAGTTLKGPAAEEKLTHALLPNGRVTLGTRQSEVTGKNYALSLTGSAQVGPPPAKPDLDFTVKMTGFDAVLKALDAFPPPMKQRAIPMLMLARGFGKAEPNGDLTWQITSSAEGHLLINGQDMGPMK</sequence>
<dbReference type="Proteomes" id="UP000634647">
    <property type="component" value="Unassembled WGS sequence"/>
</dbReference>
<proteinExistence type="predicted"/>
<protein>
    <recommendedName>
        <fullName evidence="6">DUF2125 domain-containing protein</fullName>
    </recommendedName>
</protein>
<dbReference type="AlphaFoldDB" id="A0AAN4US55"/>
<organism evidence="2 5">
    <name type="scientific">Allgaiera indica</name>
    <dbReference type="NCBI Taxonomy" id="765699"/>
    <lineage>
        <taxon>Bacteria</taxon>
        <taxon>Pseudomonadati</taxon>
        <taxon>Pseudomonadota</taxon>
        <taxon>Alphaproteobacteria</taxon>
        <taxon>Rhodobacterales</taxon>
        <taxon>Paracoccaceae</taxon>
        <taxon>Allgaiera</taxon>
    </lineage>
</organism>
<accession>A0AAN4US55</accession>
<dbReference type="RefSeq" id="WP_035846023.1">
    <property type="nucleotide sequence ID" value="NZ_BNAB01000011.1"/>
</dbReference>
<evidence type="ECO:0000256" key="1">
    <source>
        <dbReference type="SAM" id="SignalP"/>
    </source>
</evidence>
<feature type="chain" id="PRO_5043039955" description="DUF2125 domain-containing protein" evidence="1">
    <location>
        <begin position="26"/>
        <end position="497"/>
    </location>
</feature>
<dbReference type="EMBL" id="BNAB01000011">
    <property type="protein sequence ID" value="GHE02968.1"/>
    <property type="molecule type" value="Genomic_DNA"/>
</dbReference>
<evidence type="ECO:0008006" key="6">
    <source>
        <dbReference type="Google" id="ProtNLM"/>
    </source>
</evidence>
<keyword evidence="1" id="KW-0732">Signal</keyword>
<reference evidence="3 4" key="2">
    <citation type="submission" date="2016-10" db="EMBL/GenBank/DDBJ databases">
        <authorList>
            <person name="Varghese N."/>
            <person name="Submissions S."/>
        </authorList>
    </citation>
    <scope>NUCLEOTIDE SEQUENCE [LARGE SCALE GENOMIC DNA]</scope>
    <source>
        <strain evidence="3 4">DSM 24802</strain>
    </source>
</reference>
<reference evidence="2" key="3">
    <citation type="submission" date="2023-06" db="EMBL/GenBank/DDBJ databases">
        <authorList>
            <person name="Sun Q."/>
            <person name="Zhou Y."/>
        </authorList>
    </citation>
    <scope>NUCLEOTIDE SEQUENCE</scope>
    <source>
        <strain evidence="2">CGMCC 1.10859</strain>
    </source>
</reference>
<evidence type="ECO:0000313" key="2">
    <source>
        <dbReference type="EMBL" id="GHE02968.1"/>
    </source>
</evidence>
<dbReference type="Proteomes" id="UP000199541">
    <property type="component" value="Unassembled WGS sequence"/>
</dbReference>
<reference evidence="2" key="1">
    <citation type="journal article" date="2014" name="Int. J. Syst. Evol. Microbiol.">
        <title>Complete genome sequence of Corynebacterium casei LMG S-19264T (=DSM 44701T), isolated from a smear-ripened cheese.</title>
        <authorList>
            <consortium name="US DOE Joint Genome Institute (JGI-PGF)"/>
            <person name="Walter F."/>
            <person name="Albersmeier A."/>
            <person name="Kalinowski J."/>
            <person name="Ruckert C."/>
        </authorList>
    </citation>
    <scope>NUCLEOTIDE SEQUENCE</scope>
    <source>
        <strain evidence="2">CGMCC 1.10859</strain>
    </source>
</reference>
<comment type="caution">
    <text evidence="2">The sequence shown here is derived from an EMBL/GenBank/DDBJ whole genome shotgun (WGS) entry which is preliminary data.</text>
</comment>
<evidence type="ECO:0000313" key="5">
    <source>
        <dbReference type="Proteomes" id="UP000634647"/>
    </source>
</evidence>
<name>A0AAN4US55_9RHOB</name>
<feature type="signal peptide" evidence="1">
    <location>
        <begin position="1"/>
        <end position="25"/>
    </location>
</feature>
<dbReference type="EMBL" id="FNOB01000010">
    <property type="protein sequence ID" value="SDX13733.1"/>
    <property type="molecule type" value="Genomic_DNA"/>
</dbReference>
<evidence type="ECO:0000313" key="4">
    <source>
        <dbReference type="Proteomes" id="UP000199541"/>
    </source>
</evidence>
<evidence type="ECO:0000313" key="3">
    <source>
        <dbReference type="EMBL" id="SDX13733.1"/>
    </source>
</evidence>
<keyword evidence="4" id="KW-1185">Reference proteome</keyword>
<gene>
    <name evidence="2" type="ORF">GCM10008024_24470</name>
    <name evidence="3" type="ORF">SAMN05444006_110117</name>
</gene>